<sequence>MNLSLKGIISAVAAIAVESSNTPQGSPWDIFGLWVPREVSCTCRVMFPDASDATFKRIHDLFPVPLNQPVETLARDRVTSALANLLIAAEALELTRDSWNAHGINETLIDTASRL</sequence>
<dbReference type="Proteomes" id="UP000002038">
    <property type="component" value="Unassembled WGS sequence"/>
</dbReference>
<name>A0A179V1M9_BLAGS</name>
<evidence type="ECO:0000313" key="2">
    <source>
        <dbReference type="Proteomes" id="UP000002038"/>
    </source>
</evidence>
<dbReference type="EMBL" id="GG657471">
    <property type="protein sequence ID" value="OAT13307.1"/>
    <property type="molecule type" value="Genomic_DNA"/>
</dbReference>
<evidence type="ECO:0000313" key="1">
    <source>
        <dbReference type="EMBL" id="OAT13307.1"/>
    </source>
</evidence>
<gene>
    <name evidence="1" type="ORF">BDBG_08533</name>
</gene>
<dbReference type="KEGG" id="bgh:BDBG_08533"/>
<proteinExistence type="predicted"/>
<keyword evidence="2" id="KW-1185">Reference proteome</keyword>
<dbReference type="AlphaFoldDB" id="A0A179V1M9"/>
<organism evidence="1 2">
    <name type="scientific">Blastomyces gilchristii (strain SLH14081)</name>
    <name type="common">Blastomyces dermatitidis</name>
    <dbReference type="NCBI Taxonomy" id="559298"/>
    <lineage>
        <taxon>Eukaryota</taxon>
        <taxon>Fungi</taxon>
        <taxon>Dikarya</taxon>
        <taxon>Ascomycota</taxon>
        <taxon>Pezizomycotina</taxon>
        <taxon>Eurotiomycetes</taxon>
        <taxon>Eurotiomycetidae</taxon>
        <taxon>Onygenales</taxon>
        <taxon>Ajellomycetaceae</taxon>
        <taxon>Blastomyces</taxon>
    </lineage>
</organism>
<dbReference type="OrthoDB" id="10529117at2759"/>
<dbReference type="GeneID" id="8501612"/>
<dbReference type="VEuPathDB" id="FungiDB:BDBG_08533"/>
<protein>
    <submittedName>
        <fullName evidence="1">Carboxylesterase</fullName>
    </submittedName>
</protein>
<accession>A0A179V1M9</accession>
<reference evidence="2" key="1">
    <citation type="journal article" date="2015" name="PLoS Genet.">
        <title>The dynamic genome and transcriptome of the human fungal pathogen Blastomyces and close relative Emmonsia.</title>
        <authorList>
            <person name="Munoz J.F."/>
            <person name="Gauthier G.M."/>
            <person name="Desjardins C.A."/>
            <person name="Gallo J.E."/>
            <person name="Holder J."/>
            <person name="Sullivan T.D."/>
            <person name="Marty A.J."/>
            <person name="Carmen J.C."/>
            <person name="Chen Z."/>
            <person name="Ding L."/>
            <person name="Gujja S."/>
            <person name="Magrini V."/>
            <person name="Misas E."/>
            <person name="Mitreva M."/>
            <person name="Priest M."/>
            <person name="Saif S."/>
            <person name="Whiston E.A."/>
            <person name="Young S."/>
            <person name="Zeng Q."/>
            <person name="Goldman W.E."/>
            <person name="Mardis E.R."/>
            <person name="Taylor J.W."/>
            <person name="McEwen J.G."/>
            <person name="Clay O.K."/>
            <person name="Klein B.S."/>
            <person name="Cuomo C.A."/>
        </authorList>
    </citation>
    <scope>NUCLEOTIDE SEQUENCE [LARGE SCALE GENOMIC DNA]</scope>
    <source>
        <strain evidence="2">SLH14081</strain>
    </source>
</reference>
<dbReference type="RefSeq" id="XP_031580822.1">
    <property type="nucleotide sequence ID" value="XM_031723605.1"/>
</dbReference>